<keyword evidence="3" id="KW-1185">Reference proteome</keyword>
<keyword evidence="1" id="KW-1133">Transmembrane helix</keyword>
<gene>
    <name evidence="2" type="ORF">MELLADRAFT_109021</name>
</gene>
<name>F4RV24_MELLP</name>
<reference evidence="3" key="1">
    <citation type="journal article" date="2011" name="Proc. Natl. Acad. Sci. U.S.A.">
        <title>Obligate biotrophy features unraveled by the genomic analysis of rust fungi.</title>
        <authorList>
            <person name="Duplessis S."/>
            <person name="Cuomo C.A."/>
            <person name="Lin Y.-C."/>
            <person name="Aerts A."/>
            <person name="Tisserant E."/>
            <person name="Veneault-Fourrey C."/>
            <person name="Joly D.L."/>
            <person name="Hacquard S."/>
            <person name="Amselem J."/>
            <person name="Cantarel B.L."/>
            <person name="Chiu R."/>
            <person name="Coutinho P.M."/>
            <person name="Feau N."/>
            <person name="Field M."/>
            <person name="Frey P."/>
            <person name="Gelhaye E."/>
            <person name="Goldberg J."/>
            <person name="Grabherr M.G."/>
            <person name="Kodira C.D."/>
            <person name="Kohler A."/>
            <person name="Kuees U."/>
            <person name="Lindquist E.A."/>
            <person name="Lucas S.M."/>
            <person name="Mago R."/>
            <person name="Mauceli E."/>
            <person name="Morin E."/>
            <person name="Murat C."/>
            <person name="Pangilinan J.L."/>
            <person name="Park R."/>
            <person name="Pearson M."/>
            <person name="Quesneville H."/>
            <person name="Rouhier N."/>
            <person name="Sakthikumar S."/>
            <person name="Salamov A.A."/>
            <person name="Schmutz J."/>
            <person name="Selles B."/>
            <person name="Shapiro H."/>
            <person name="Tanguay P."/>
            <person name="Tuskan G.A."/>
            <person name="Henrissat B."/>
            <person name="Van de Peer Y."/>
            <person name="Rouze P."/>
            <person name="Ellis J.G."/>
            <person name="Dodds P.N."/>
            <person name="Schein J.E."/>
            <person name="Zhong S."/>
            <person name="Hamelin R.C."/>
            <person name="Grigoriev I.V."/>
            <person name="Szabo L.J."/>
            <person name="Martin F."/>
        </authorList>
    </citation>
    <scope>NUCLEOTIDE SEQUENCE [LARGE SCALE GENOMIC DNA]</scope>
    <source>
        <strain evidence="3">98AG31 / pathotype 3-4-7</strain>
    </source>
</reference>
<dbReference type="KEGG" id="mlr:MELLADRAFT_109021"/>
<dbReference type="VEuPathDB" id="FungiDB:MELLADRAFT_109021"/>
<dbReference type="EMBL" id="GL883122">
    <property type="protein sequence ID" value="EGG03802.1"/>
    <property type="molecule type" value="Genomic_DNA"/>
</dbReference>
<dbReference type="RefSeq" id="XP_007412916.1">
    <property type="nucleotide sequence ID" value="XM_007412854.1"/>
</dbReference>
<evidence type="ECO:0000313" key="3">
    <source>
        <dbReference type="Proteomes" id="UP000001072"/>
    </source>
</evidence>
<dbReference type="Proteomes" id="UP000001072">
    <property type="component" value="Unassembled WGS sequence"/>
</dbReference>
<dbReference type="HOGENOM" id="CLU_1005014_0_0_1"/>
<accession>F4RV24</accession>
<protein>
    <submittedName>
        <fullName evidence="2">Uncharacterized protein</fullName>
    </submittedName>
</protein>
<evidence type="ECO:0000313" key="2">
    <source>
        <dbReference type="EMBL" id="EGG03802.1"/>
    </source>
</evidence>
<sequence>MIAYVNNCAINGFQLENSVTFLAAGESEWVHHYLHAIGLTVLRSSALRTIRRLAKVALSIVQEKVLMEYTIQPFLVLDNFDIQEQIHYSRLEADSCMFHGTYGYLHFLSDTVLSHKEVKPGHLSLDSFVEAMHQAETKEVDVKTFLPDKKAWAQWEEPTKAQLSQAYLDYIITNNRDIIPEKQPNLSRTSPAVEPLPVKKADVMMLPLMDLYSGLAKDDKDIPFSKSWESLAGKTERPAAKKDFSLIMRMINHTHFATMVWCLNCFLVYISLLTVPS</sequence>
<keyword evidence="1" id="KW-0472">Membrane</keyword>
<dbReference type="OrthoDB" id="2505302at2759"/>
<dbReference type="GeneID" id="18923631"/>
<organism evidence="3">
    <name type="scientific">Melampsora larici-populina (strain 98AG31 / pathotype 3-4-7)</name>
    <name type="common">Poplar leaf rust fungus</name>
    <dbReference type="NCBI Taxonomy" id="747676"/>
    <lineage>
        <taxon>Eukaryota</taxon>
        <taxon>Fungi</taxon>
        <taxon>Dikarya</taxon>
        <taxon>Basidiomycota</taxon>
        <taxon>Pucciniomycotina</taxon>
        <taxon>Pucciniomycetes</taxon>
        <taxon>Pucciniales</taxon>
        <taxon>Melampsoraceae</taxon>
        <taxon>Melampsora</taxon>
    </lineage>
</organism>
<proteinExistence type="predicted"/>
<keyword evidence="1" id="KW-0812">Transmembrane</keyword>
<dbReference type="AlphaFoldDB" id="F4RV24"/>
<dbReference type="InParanoid" id="F4RV24"/>
<evidence type="ECO:0000256" key="1">
    <source>
        <dbReference type="SAM" id="Phobius"/>
    </source>
</evidence>
<feature type="transmembrane region" description="Helical" evidence="1">
    <location>
        <begin position="256"/>
        <end position="275"/>
    </location>
</feature>